<proteinExistence type="predicted"/>
<keyword evidence="2" id="KW-1185">Reference proteome</keyword>
<accession>A0A9Q3FQI5</accession>
<gene>
    <name evidence="1" type="ORF">O181_084201</name>
</gene>
<organism evidence="1 2">
    <name type="scientific">Austropuccinia psidii MF-1</name>
    <dbReference type="NCBI Taxonomy" id="1389203"/>
    <lineage>
        <taxon>Eukaryota</taxon>
        <taxon>Fungi</taxon>
        <taxon>Dikarya</taxon>
        <taxon>Basidiomycota</taxon>
        <taxon>Pucciniomycotina</taxon>
        <taxon>Pucciniomycetes</taxon>
        <taxon>Pucciniales</taxon>
        <taxon>Sphaerophragmiaceae</taxon>
        <taxon>Austropuccinia</taxon>
    </lineage>
</organism>
<name>A0A9Q3FQI5_9BASI</name>
<protein>
    <submittedName>
        <fullName evidence="1">Uncharacterized protein</fullName>
    </submittedName>
</protein>
<dbReference type="EMBL" id="AVOT02049312">
    <property type="protein sequence ID" value="MBW0544486.1"/>
    <property type="molecule type" value="Genomic_DNA"/>
</dbReference>
<reference evidence="1" key="1">
    <citation type="submission" date="2021-03" db="EMBL/GenBank/DDBJ databases">
        <title>Draft genome sequence of rust myrtle Austropuccinia psidii MF-1, a brazilian biotype.</title>
        <authorList>
            <person name="Quecine M.C."/>
            <person name="Pachon D.M.R."/>
            <person name="Bonatelli M.L."/>
            <person name="Correr F.H."/>
            <person name="Franceschini L.M."/>
            <person name="Leite T.F."/>
            <person name="Margarido G.R.A."/>
            <person name="Almeida C.A."/>
            <person name="Ferrarezi J.A."/>
            <person name="Labate C.A."/>
        </authorList>
    </citation>
    <scope>NUCLEOTIDE SEQUENCE</scope>
    <source>
        <strain evidence="1">MF-1</strain>
    </source>
</reference>
<evidence type="ECO:0000313" key="2">
    <source>
        <dbReference type="Proteomes" id="UP000765509"/>
    </source>
</evidence>
<sequence>MGSPSQGSLNATEWALLYKVYIPFLMLSQQITLDEHNSPNTKSKMGQSGDLEDQVTKNTFHWIGAINIATSWMVSMDDAATFAEHWKIFRLSNQHLLQNRKLNQIILLLIIFQNSSNVGSRHKPQPHGGMSA</sequence>
<dbReference type="Proteomes" id="UP000765509">
    <property type="component" value="Unassembled WGS sequence"/>
</dbReference>
<evidence type="ECO:0000313" key="1">
    <source>
        <dbReference type="EMBL" id="MBW0544486.1"/>
    </source>
</evidence>
<comment type="caution">
    <text evidence="1">The sequence shown here is derived from an EMBL/GenBank/DDBJ whole genome shotgun (WGS) entry which is preliminary data.</text>
</comment>
<dbReference type="AlphaFoldDB" id="A0A9Q3FQI5"/>